<accession>A0ABV7UTE4</accession>
<keyword evidence="6 8" id="KW-0472">Membrane</keyword>
<dbReference type="PANTHER" id="PTHR40980">
    <property type="entry name" value="PLUG DOMAIN-CONTAINING PROTEIN"/>
    <property type="match status" value="1"/>
</dbReference>
<comment type="caution">
    <text evidence="13">The sequence shown here is derived from an EMBL/GenBank/DDBJ whole genome shotgun (WGS) entry which is preliminary data.</text>
</comment>
<evidence type="ECO:0000256" key="5">
    <source>
        <dbReference type="ARBA" id="ARBA00023077"/>
    </source>
</evidence>
<evidence type="ECO:0000259" key="11">
    <source>
        <dbReference type="Pfam" id="PF00593"/>
    </source>
</evidence>
<gene>
    <name evidence="13" type="ORF">ACFOM9_09380</name>
</gene>
<organism evidence="13 14">
    <name type="scientific">Luteimonas notoginsengisoli</name>
    <dbReference type="NCBI Taxonomy" id="1578200"/>
    <lineage>
        <taxon>Bacteria</taxon>
        <taxon>Pseudomonadati</taxon>
        <taxon>Pseudomonadota</taxon>
        <taxon>Gammaproteobacteria</taxon>
        <taxon>Lysobacterales</taxon>
        <taxon>Lysobacteraceae</taxon>
        <taxon>Luteimonas</taxon>
    </lineage>
</organism>
<dbReference type="Pfam" id="PF07715">
    <property type="entry name" value="Plug"/>
    <property type="match status" value="1"/>
</dbReference>
<dbReference type="RefSeq" id="WP_386709439.1">
    <property type="nucleotide sequence ID" value="NZ_JBHRYF010000008.1"/>
</dbReference>
<dbReference type="Gene3D" id="2.40.170.20">
    <property type="entry name" value="TonB-dependent receptor, beta-barrel domain"/>
    <property type="match status" value="1"/>
</dbReference>
<dbReference type="InterPro" id="IPR036942">
    <property type="entry name" value="Beta-barrel_TonB_sf"/>
</dbReference>
<dbReference type="InterPro" id="IPR010104">
    <property type="entry name" value="TonB_rcpt_bac"/>
</dbReference>
<evidence type="ECO:0000256" key="9">
    <source>
        <dbReference type="RuleBase" id="RU003357"/>
    </source>
</evidence>
<evidence type="ECO:0000256" key="7">
    <source>
        <dbReference type="ARBA" id="ARBA00023237"/>
    </source>
</evidence>
<evidence type="ECO:0000256" key="10">
    <source>
        <dbReference type="SAM" id="SignalP"/>
    </source>
</evidence>
<evidence type="ECO:0000256" key="2">
    <source>
        <dbReference type="ARBA" id="ARBA00022448"/>
    </source>
</evidence>
<dbReference type="InterPro" id="IPR037066">
    <property type="entry name" value="Plug_dom_sf"/>
</dbReference>
<dbReference type="InterPro" id="IPR012910">
    <property type="entry name" value="Plug_dom"/>
</dbReference>
<evidence type="ECO:0000256" key="3">
    <source>
        <dbReference type="ARBA" id="ARBA00022452"/>
    </source>
</evidence>
<evidence type="ECO:0000256" key="1">
    <source>
        <dbReference type="ARBA" id="ARBA00004571"/>
    </source>
</evidence>
<evidence type="ECO:0000313" key="14">
    <source>
        <dbReference type="Proteomes" id="UP001595724"/>
    </source>
</evidence>
<proteinExistence type="inferred from homology"/>
<keyword evidence="5 9" id="KW-0798">TonB box</keyword>
<dbReference type="Pfam" id="PF00593">
    <property type="entry name" value="TonB_dep_Rec_b-barrel"/>
    <property type="match status" value="1"/>
</dbReference>
<keyword evidence="3 8" id="KW-1134">Transmembrane beta strand</keyword>
<evidence type="ECO:0000256" key="6">
    <source>
        <dbReference type="ARBA" id="ARBA00023136"/>
    </source>
</evidence>
<keyword evidence="2 8" id="KW-0813">Transport</keyword>
<feature type="domain" description="TonB-dependent receptor plug" evidence="12">
    <location>
        <begin position="85"/>
        <end position="193"/>
    </location>
</feature>
<reference evidence="14" key="1">
    <citation type="journal article" date="2019" name="Int. J. Syst. Evol. Microbiol.">
        <title>The Global Catalogue of Microorganisms (GCM) 10K type strain sequencing project: providing services to taxonomists for standard genome sequencing and annotation.</title>
        <authorList>
            <consortium name="The Broad Institute Genomics Platform"/>
            <consortium name="The Broad Institute Genome Sequencing Center for Infectious Disease"/>
            <person name="Wu L."/>
            <person name="Ma J."/>
        </authorList>
    </citation>
    <scope>NUCLEOTIDE SEQUENCE [LARGE SCALE GENOMIC DNA]</scope>
    <source>
        <strain evidence="14">KCTC 42211</strain>
    </source>
</reference>
<dbReference type="EMBL" id="JBHRYF010000008">
    <property type="protein sequence ID" value="MFC3660275.1"/>
    <property type="molecule type" value="Genomic_DNA"/>
</dbReference>
<dbReference type="InterPro" id="IPR000531">
    <property type="entry name" value="Beta-barrel_TonB"/>
</dbReference>
<feature type="signal peptide" evidence="10">
    <location>
        <begin position="1"/>
        <end position="32"/>
    </location>
</feature>
<keyword evidence="4 8" id="KW-0812">Transmembrane</keyword>
<dbReference type="Proteomes" id="UP001595724">
    <property type="component" value="Unassembled WGS sequence"/>
</dbReference>
<feature type="domain" description="TonB-dependent receptor-like beta-barrel" evidence="11">
    <location>
        <begin position="492"/>
        <end position="1018"/>
    </location>
</feature>
<keyword evidence="13" id="KW-0675">Receptor</keyword>
<feature type="chain" id="PRO_5045455791" evidence="10">
    <location>
        <begin position="33"/>
        <end position="1053"/>
    </location>
</feature>
<dbReference type="PROSITE" id="PS52016">
    <property type="entry name" value="TONB_DEPENDENT_REC_3"/>
    <property type="match status" value="1"/>
</dbReference>
<evidence type="ECO:0000313" key="13">
    <source>
        <dbReference type="EMBL" id="MFC3660275.1"/>
    </source>
</evidence>
<evidence type="ECO:0000256" key="8">
    <source>
        <dbReference type="PROSITE-ProRule" id="PRU01360"/>
    </source>
</evidence>
<dbReference type="SUPFAM" id="SSF56935">
    <property type="entry name" value="Porins"/>
    <property type="match status" value="1"/>
</dbReference>
<name>A0ABV7UTE4_9GAMM</name>
<keyword evidence="7 8" id="KW-0998">Cell outer membrane</keyword>
<sequence length="1053" mass="115402">MKLTHAHHRSSLSVAIAVALVSAAGVPAQALAQQDPAPTDTQAGAVEAAAQTDAADTAASDQVKQFDKVTVTGYRYAIEQSLDQKRNANAVVDVITAEDVGKFPDKNVADALQRVPGVIIDRDGGEGKNVSVRGLSSELTLTELNGNYIATAESNGDPTRSFNYTLLPANMLSSAELFKTPEARIDEGGIGGTVILHTRRPLEMEANTGFVSAEGTRADTTGKTDGQYSASYSWHDKDDRFGVFVGYTDQKRTTRTMGTSTESWTWYGDDYDAHPATDVNGKPSDFNSYWWGESGFNDQNGNYYTDFMMPTSVNLNVLNEERERKGGQLTLQFKPLDNLTLTANYFRFDLSQDSQTNTLKIPEWSLARYSGDGNWPGGRMLDGLTFDPSGTIVTGAQYSVHPGKTYYCSEEEAAAAGLPPGGWGSDDCALPTPQLTGSYNRESAKSQTFDIGAEWQGESLDASFKAGRTWAKGGPELQFTLPIKPRRHNPDGSWSLGNFLSAWDLTGTPTMTFSPELMANLLSGIGQVDLGSTGSSWTRNSTWQKYGQADFTWHTDSSWLDSLQFGVKYRDGGIHRSTGNNYWVCPGSDPADYANRYQNNGACTALANTFSPDFLYAQSLGDLAGGFNASAFPAINYPAYIDFLNQNFGAMQTRNEDNFVYNVGEKIGAAYLQANFRTERLRGNLGLRFVRTKQHADSTDKITRYEDYFYDGADDSALPCNTSAPGPVPGGAPAGTYCGTEGYWRLADAVARPEGFEVSSLDRTYNDVLPSFNVAYDLTDDLLLRAAASKVISRPSYADIAAPGSLEFYSQEYVDDRRLTGGANEQGWYGSGSNKTLEPYKATQYDLALEWYFRPGSVVGVDLFRKDVSNFSVPVVQDVTMDVGGENVTVRNYSTQAGGRDGVSQGVEFYAQHTLDFGLGFQVNYTYNDTNEAAIRLEDGTDIGKSPLVGSAKNQANLTVFYENEHFLARASYNRRGEVVDGQVNGLNVYEEPYEQIDLNASYTFLENMTVSASVLNLTEEESRSHLGNDTEDRFYSNGYAGRIYYLGMTYRF</sequence>
<dbReference type="NCBIfam" id="TIGR01782">
    <property type="entry name" value="TonB-Xanth-Caul"/>
    <property type="match status" value="1"/>
</dbReference>
<keyword evidence="10" id="KW-0732">Signal</keyword>
<dbReference type="InterPro" id="IPR039426">
    <property type="entry name" value="TonB-dep_rcpt-like"/>
</dbReference>
<dbReference type="PANTHER" id="PTHR40980:SF3">
    <property type="entry name" value="TONB-DEPENDENT RECEPTOR-LIKE BETA-BARREL DOMAIN-CONTAINING PROTEIN"/>
    <property type="match status" value="1"/>
</dbReference>
<keyword evidence="14" id="KW-1185">Reference proteome</keyword>
<comment type="similarity">
    <text evidence="8 9">Belongs to the TonB-dependent receptor family.</text>
</comment>
<evidence type="ECO:0000259" key="12">
    <source>
        <dbReference type="Pfam" id="PF07715"/>
    </source>
</evidence>
<evidence type="ECO:0000256" key="4">
    <source>
        <dbReference type="ARBA" id="ARBA00022692"/>
    </source>
</evidence>
<dbReference type="Gene3D" id="2.170.130.10">
    <property type="entry name" value="TonB-dependent receptor, plug domain"/>
    <property type="match status" value="1"/>
</dbReference>
<protein>
    <submittedName>
        <fullName evidence="13">TonB-dependent receptor</fullName>
    </submittedName>
</protein>
<comment type="subcellular location">
    <subcellularLocation>
        <location evidence="1 8">Cell outer membrane</location>
        <topology evidence="1 8">Multi-pass membrane protein</topology>
    </subcellularLocation>
</comment>